<organism evidence="8 9">
    <name type="scientific">Russula ochroleuca</name>
    <dbReference type="NCBI Taxonomy" id="152965"/>
    <lineage>
        <taxon>Eukaryota</taxon>
        <taxon>Fungi</taxon>
        <taxon>Dikarya</taxon>
        <taxon>Basidiomycota</taxon>
        <taxon>Agaricomycotina</taxon>
        <taxon>Agaricomycetes</taxon>
        <taxon>Russulales</taxon>
        <taxon>Russulaceae</taxon>
        <taxon>Russula</taxon>
    </lineage>
</organism>
<evidence type="ECO:0000256" key="3">
    <source>
        <dbReference type="ARBA" id="ARBA00022827"/>
    </source>
</evidence>
<dbReference type="InterPro" id="IPR002938">
    <property type="entry name" value="FAD-bd"/>
</dbReference>
<dbReference type="InterPro" id="IPR050816">
    <property type="entry name" value="Flavin-dep_Halogenase_NPB"/>
</dbReference>
<dbReference type="Gene3D" id="3.50.50.60">
    <property type="entry name" value="FAD/NAD(P)-binding domain"/>
    <property type="match status" value="2"/>
</dbReference>
<evidence type="ECO:0000256" key="6">
    <source>
        <dbReference type="SAM" id="MobiDB-lite"/>
    </source>
</evidence>
<dbReference type="PANTHER" id="PTHR43747:SF5">
    <property type="entry name" value="FAD-BINDING DOMAIN-CONTAINING PROTEIN"/>
    <property type="match status" value="1"/>
</dbReference>
<comment type="similarity">
    <text evidence="1">Belongs to the flavin-dependent halogenase family.</text>
</comment>
<comment type="caution">
    <text evidence="8">The sequence shown here is derived from an EMBL/GenBank/DDBJ whole genome shotgun (WGS) entry which is preliminary data.</text>
</comment>
<keyword evidence="4" id="KW-0560">Oxidoreductase</keyword>
<evidence type="ECO:0000256" key="5">
    <source>
        <dbReference type="ARBA" id="ARBA00049364"/>
    </source>
</evidence>
<dbReference type="Pfam" id="PF01494">
    <property type="entry name" value="FAD_binding_3"/>
    <property type="match status" value="1"/>
</dbReference>
<dbReference type="GO" id="GO:0044550">
    <property type="term" value="P:secondary metabolite biosynthetic process"/>
    <property type="evidence" value="ECO:0007669"/>
    <property type="project" value="UniProtKB-ARBA"/>
</dbReference>
<dbReference type="InterPro" id="IPR036188">
    <property type="entry name" value="FAD/NAD-bd_sf"/>
</dbReference>
<sequence length="652" mass="70786">MTPVRHYMHSLHPPKHSQVLVIGGGPSGSYAAACLAREGFDVVVLEATAFPRYHIGESLLPSVRHHLRFIGAEEKVDSFGFFKKPGAAIKLNQFKSEAYTDFVAMGPNNYSWNVTRSEFDKLLLDHAETTGAQVFQSTKVVSLDFSGERPISAQWTHGPSSQSGVITFDYIIDASGRAGLISSRYLKNRRFNESLKNVAMWAYWRDTDLYAPGATAKGAIYVEALSDESGWAWFIPLRDGFTSVGIVRHHTTYSQSAQSDSPRSHQSSTPSQTSLMGSQAGCPTSSADFSSNDAPTNSHSDRATLPLLRDGSWSAAEQRYLKALDLVPGVNRLLGSKGSMVRGGAELATVRTATDYSYSASSYAGENFRIVGDAAAFIDPFFSSGIHLAMTSGLSAAASIAASIRGDCPESDAAEWHTQRVGLSYTRAYKQIRAQSKDVLCDVGEDNFNRAFDFLRPVIQGNADIGPRLSEGEVQNALDFCAGLFNPVNPGVADKLRKHLEGLDRDLLSAHDLEKTGTKDVASGKQTKQDGEVAVPRLGGKPTHTPPTTPAVPGKLSFENATVLMDPNAPLLPVEEIRNVARNPSLLPALENSSAVETQAEVQRMLERMNARRFIHREHGGLHSLEEESLGAGYRIRLECGRLGLVRGKAVD</sequence>
<comment type="catalytic activity">
    <reaction evidence="5">
        <text>melleolide F + FADH2 + chloride + O2 = 6'-chloromelleolide F + FAD + 2 H2O + H(+)</text>
        <dbReference type="Rhea" id="RHEA:67160"/>
        <dbReference type="ChEBI" id="CHEBI:15377"/>
        <dbReference type="ChEBI" id="CHEBI:15378"/>
        <dbReference type="ChEBI" id="CHEBI:15379"/>
        <dbReference type="ChEBI" id="CHEBI:17996"/>
        <dbReference type="ChEBI" id="CHEBI:57692"/>
        <dbReference type="ChEBI" id="CHEBI:58307"/>
        <dbReference type="ChEBI" id="CHEBI:167712"/>
        <dbReference type="ChEBI" id="CHEBI:167713"/>
    </reaction>
    <physiologicalReaction direction="left-to-right" evidence="5">
        <dbReference type="Rhea" id="RHEA:67161"/>
    </physiologicalReaction>
</comment>
<gene>
    <name evidence="8" type="ORF">DFH94DRAFT_462094</name>
</gene>
<dbReference type="GO" id="GO:0140907">
    <property type="term" value="F:flavin-dependent halogenase activity"/>
    <property type="evidence" value="ECO:0007669"/>
    <property type="project" value="UniProtKB-ARBA"/>
</dbReference>
<dbReference type="PRINTS" id="PR00420">
    <property type="entry name" value="RNGMNOXGNASE"/>
</dbReference>
<name>A0A9P5MW47_9AGAM</name>
<evidence type="ECO:0000256" key="1">
    <source>
        <dbReference type="ARBA" id="ARBA00005706"/>
    </source>
</evidence>
<keyword evidence="2" id="KW-0285">Flavoprotein</keyword>
<dbReference type="GO" id="GO:0071949">
    <property type="term" value="F:FAD binding"/>
    <property type="evidence" value="ECO:0007669"/>
    <property type="project" value="InterPro"/>
</dbReference>
<dbReference type="Proteomes" id="UP000759537">
    <property type="component" value="Unassembled WGS sequence"/>
</dbReference>
<protein>
    <submittedName>
        <fullName evidence="8">FAD/NAD(P)-binding domain-containing protein</fullName>
    </submittedName>
</protein>
<evidence type="ECO:0000256" key="4">
    <source>
        <dbReference type="ARBA" id="ARBA00023002"/>
    </source>
</evidence>
<evidence type="ECO:0000256" key="2">
    <source>
        <dbReference type="ARBA" id="ARBA00022630"/>
    </source>
</evidence>
<accession>A0A9P5MW47</accession>
<proteinExistence type="inferred from homology"/>
<dbReference type="PANTHER" id="PTHR43747">
    <property type="entry name" value="FAD-BINDING PROTEIN"/>
    <property type="match status" value="1"/>
</dbReference>
<feature type="region of interest" description="Disordered" evidence="6">
    <location>
        <begin position="514"/>
        <end position="551"/>
    </location>
</feature>
<dbReference type="SUPFAM" id="SSF51905">
    <property type="entry name" value="FAD/NAD(P)-binding domain"/>
    <property type="match status" value="1"/>
</dbReference>
<keyword evidence="3" id="KW-0274">FAD</keyword>
<evidence type="ECO:0000313" key="9">
    <source>
        <dbReference type="Proteomes" id="UP000759537"/>
    </source>
</evidence>
<dbReference type="AlphaFoldDB" id="A0A9P5MW47"/>
<feature type="compositionally biased region" description="Polar residues" evidence="6">
    <location>
        <begin position="253"/>
        <end position="298"/>
    </location>
</feature>
<keyword evidence="9" id="KW-1185">Reference proteome</keyword>
<feature type="domain" description="FAD-binding" evidence="7">
    <location>
        <begin position="17"/>
        <end position="193"/>
    </location>
</feature>
<evidence type="ECO:0000313" key="8">
    <source>
        <dbReference type="EMBL" id="KAF8480143.1"/>
    </source>
</evidence>
<feature type="region of interest" description="Disordered" evidence="6">
    <location>
        <begin position="253"/>
        <end position="303"/>
    </location>
</feature>
<dbReference type="EMBL" id="WHVB01000008">
    <property type="protein sequence ID" value="KAF8480143.1"/>
    <property type="molecule type" value="Genomic_DNA"/>
</dbReference>
<reference evidence="8" key="1">
    <citation type="submission" date="2019-10" db="EMBL/GenBank/DDBJ databases">
        <authorList>
            <consortium name="DOE Joint Genome Institute"/>
            <person name="Kuo A."/>
            <person name="Miyauchi S."/>
            <person name="Kiss E."/>
            <person name="Drula E."/>
            <person name="Kohler A."/>
            <person name="Sanchez-Garcia M."/>
            <person name="Andreopoulos B."/>
            <person name="Barry K.W."/>
            <person name="Bonito G."/>
            <person name="Buee M."/>
            <person name="Carver A."/>
            <person name="Chen C."/>
            <person name="Cichocki N."/>
            <person name="Clum A."/>
            <person name="Culley D."/>
            <person name="Crous P.W."/>
            <person name="Fauchery L."/>
            <person name="Girlanda M."/>
            <person name="Hayes R."/>
            <person name="Keri Z."/>
            <person name="LaButti K."/>
            <person name="Lipzen A."/>
            <person name="Lombard V."/>
            <person name="Magnuson J."/>
            <person name="Maillard F."/>
            <person name="Morin E."/>
            <person name="Murat C."/>
            <person name="Nolan M."/>
            <person name="Ohm R."/>
            <person name="Pangilinan J."/>
            <person name="Pereira M."/>
            <person name="Perotto S."/>
            <person name="Peter M."/>
            <person name="Riley R."/>
            <person name="Sitrit Y."/>
            <person name="Stielow B."/>
            <person name="Szollosi G."/>
            <person name="Zifcakova L."/>
            <person name="Stursova M."/>
            <person name="Spatafora J.W."/>
            <person name="Tedersoo L."/>
            <person name="Vaario L.-M."/>
            <person name="Yamada A."/>
            <person name="Yan M."/>
            <person name="Wang P."/>
            <person name="Xu J."/>
            <person name="Bruns T."/>
            <person name="Baldrian P."/>
            <person name="Vilgalys R."/>
            <person name="Henrissat B."/>
            <person name="Grigoriev I.V."/>
            <person name="Hibbett D."/>
            <person name="Nagy L.G."/>
            <person name="Martin F.M."/>
        </authorList>
    </citation>
    <scope>NUCLEOTIDE SEQUENCE</scope>
    <source>
        <strain evidence="8">Prilba</strain>
    </source>
</reference>
<evidence type="ECO:0000259" key="7">
    <source>
        <dbReference type="Pfam" id="PF01494"/>
    </source>
</evidence>
<reference evidence="8" key="2">
    <citation type="journal article" date="2020" name="Nat. Commun.">
        <title>Large-scale genome sequencing of mycorrhizal fungi provides insights into the early evolution of symbiotic traits.</title>
        <authorList>
            <person name="Miyauchi S."/>
            <person name="Kiss E."/>
            <person name="Kuo A."/>
            <person name="Drula E."/>
            <person name="Kohler A."/>
            <person name="Sanchez-Garcia M."/>
            <person name="Morin E."/>
            <person name="Andreopoulos B."/>
            <person name="Barry K.W."/>
            <person name="Bonito G."/>
            <person name="Buee M."/>
            <person name="Carver A."/>
            <person name="Chen C."/>
            <person name="Cichocki N."/>
            <person name="Clum A."/>
            <person name="Culley D."/>
            <person name="Crous P.W."/>
            <person name="Fauchery L."/>
            <person name="Girlanda M."/>
            <person name="Hayes R.D."/>
            <person name="Keri Z."/>
            <person name="LaButti K."/>
            <person name="Lipzen A."/>
            <person name="Lombard V."/>
            <person name="Magnuson J."/>
            <person name="Maillard F."/>
            <person name="Murat C."/>
            <person name="Nolan M."/>
            <person name="Ohm R.A."/>
            <person name="Pangilinan J."/>
            <person name="Pereira M.F."/>
            <person name="Perotto S."/>
            <person name="Peter M."/>
            <person name="Pfister S."/>
            <person name="Riley R."/>
            <person name="Sitrit Y."/>
            <person name="Stielow J.B."/>
            <person name="Szollosi G."/>
            <person name="Zifcakova L."/>
            <person name="Stursova M."/>
            <person name="Spatafora J.W."/>
            <person name="Tedersoo L."/>
            <person name="Vaario L.M."/>
            <person name="Yamada A."/>
            <person name="Yan M."/>
            <person name="Wang P."/>
            <person name="Xu J."/>
            <person name="Bruns T."/>
            <person name="Baldrian P."/>
            <person name="Vilgalys R."/>
            <person name="Dunand C."/>
            <person name="Henrissat B."/>
            <person name="Grigoriev I.V."/>
            <person name="Hibbett D."/>
            <person name="Nagy L.G."/>
            <person name="Martin F.M."/>
        </authorList>
    </citation>
    <scope>NUCLEOTIDE SEQUENCE</scope>
    <source>
        <strain evidence="8">Prilba</strain>
    </source>
</reference>
<dbReference type="OrthoDB" id="3340390at2759"/>